<dbReference type="PANTHER" id="PTHR44068">
    <property type="entry name" value="ZGC:194242"/>
    <property type="match status" value="1"/>
</dbReference>
<dbReference type="AlphaFoldDB" id="A0A0N4UD20"/>
<evidence type="ECO:0000313" key="6">
    <source>
        <dbReference type="Proteomes" id="UP000038040"/>
    </source>
</evidence>
<organism evidence="6 8">
    <name type="scientific">Dracunculus medinensis</name>
    <name type="common">Guinea worm</name>
    <dbReference type="NCBI Taxonomy" id="318479"/>
    <lineage>
        <taxon>Eukaryota</taxon>
        <taxon>Metazoa</taxon>
        <taxon>Ecdysozoa</taxon>
        <taxon>Nematoda</taxon>
        <taxon>Chromadorea</taxon>
        <taxon>Rhabditida</taxon>
        <taxon>Spirurina</taxon>
        <taxon>Dracunculoidea</taxon>
        <taxon>Dracunculidae</taxon>
        <taxon>Dracunculus</taxon>
    </lineage>
</organism>
<dbReference type="CDD" id="cd02440">
    <property type="entry name" value="AdoMet_MTases"/>
    <property type="match status" value="1"/>
</dbReference>
<evidence type="ECO:0000313" key="7">
    <source>
        <dbReference type="Proteomes" id="UP000274756"/>
    </source>
</evidence>
<keyword evidence="3" id="KW-0472">Membrane</keyword>
<dbReference type="InterPro" id="IPR029063">
    <property type="entry name" value="SAM-dependent_MTases_sf"/>
</dbReference>
<evidence type="ECO:0000256" key="3">
    <source>
        <dbReference type="SAM" id="Phobius"/>
    </source>
</evidence>
<feature type="transmembrane region" description="Helical" evidence="3">
    <location>
        <begin position="12"/>
        <end position="29"/>
    </location>
</feature>
<sequence length="270" mass="31714">MFQEILNLCLEYYYHFFNYLIIYPILRILHKKFNFQFLNLGYLPTKNDDISIEELPIDSNDPLLPHIYLYEKTLSVCPAYPHFQAMHLLEIGCGHGGGLAWIKKSHPKIASIKGIDVVIIEENEEIIYGDAHSLPFEDNSFDLIINIESSHLYKDNEKFFNECSRVLRRSGYLCWADLRFHYEVNQLLQQTNNSHFKLIEFLNITDSVIRGIHATSARYNSMLDKAPYIIQLFSGTLKTTYCSPGTETYKRIVHRERLYLCACWINRKKQ</sequence>
<dbReference type="OrthoDB" id="506498at2759"/>
<dbReference type="Proteomes" id="UP000274756">
    <property type="component" value="Unassembled WGS sequence"/>
</dbReference>
<dbReference type="STRING" id="318479.A0A0N4UD20"/>
<protein>
    <submittedName>
        <fullName evidence="8">Methyltransf_11 domain-containing protein</fullName>
    </submittedName>
</protein>
<evidence type="ECO:0000313" key="5">
    <source>
        <dbReference type="EMBL" id="VDN59022.1"/>
    </source>
</evidence>
<dbReference type="InterPro" id="IPR013216">
    <property type="entry name" value="Methyltransf_11"/>
</dbReference>
<comment type="similarity">
    <text evidence="2">Belongs to the class I-like SAM-binding methyltransferase superfamily. Erg6/SMT family.</text>
</comment>
<dbReference type="WBParaSite" id="DME_0000519601-mRNA-1">
    <property type="protein sequence ID" value="DME_0000519601-mRNA-1"/>
    <property type="gene ID" value="DME_0000519601"/>
</dbReference>
<keyword evidence="3" id="KW-1133">Transmembrane helix</keyword>
<keyword evidence="1" id="KW-0808">Transferase</keyword>
<evidence type="ECO:0000256" key="1">
    <source>
        <dbReference type="ARBA" id="ARBA00022679"/>
    </source>
</evidence>
<dbReference type="Gene3D" id="3.40.50.150">
    <property type="entry name" value="Vaccinia Virus protein VP39"/>
    <property type="match status" value="1"/>
</dbReference>
<keyword evidence="3" id="KW-0812">Transmembrane</keyword>
<evidence type="ECO:0000313" key="8">
    <source>
        <dbReference type="WBParaSite" id="DME_0000519601-mRNA-1"/>
    </source>
</evidence>
<gene>
    <name evidence="5" type="ORF">DME_LOCUS8995</name>
</gene>
<dbReference type="Pfam" id="PF08241">
    <property type="entry name" value="Methyltransf_11"/>
    <property type="match status" value="1"/>
</dbReference>
<evidence type="ECO:0000259" key="4">
    <source>
        <dbReference type="Pfam" id="PF08241"/>
    </source>
</evidence>
<dbReference type="EMBL" id="UYYG01001175">
    <property type="protein sequence ID" value="VDN59022.1"/>
    <property type="molecule type" value="Genomic_DNA"/>
</dbReference>
<dbReference type="PANTHER" id="PTHR44068:SF1">
    <property type="entry name" value="HYPOTHETICAL LOC100005854"/>
    <property type="match status" value="1"/>
</dbReference>
<evidence type="ECO:0000256" key="2">
    <source>
        <dbReference type="ARBA" id="ARBA00038188"/>
    </source>
</evidence>
<dbReference type="SUPFAM" id="SSF53335">
    <property type="entry name" value="S-adenosyl-L-methionine-dependent methyltransferases"/>
    <property type="match status" value="1"/>
</dbReference>
<dbReference type="InterPro" id="IPR050447">
    <property type="entry name" value="Erg6_SMT_methyltransf"/>
</dbReference>
<dbReference type="GO" id="GO:0005783">
    <property type="term" value="C:endoplasmic reticulum"/>
    <property type="evidence" value="ECO:0007669"/>
    <property type="project" value="TreeGrafter"/>
</dbReference>
<keyword evidence="7" id="KW-1185">Reference proteome</keyword>
<reference evidence="5 7" key="2">
    <citation type="submission" date="2018-11" db="EMBL/GenBank/DDBJ databases">
        <authorList>
            <consortium name="Pathogen Informatics"/>
        </authorList>
    </citation>
    <scope>NUCLEOTIDE SEQUENCE [LARGE SCALE GENOMIC DNA]</scope>
</reference>
<dbReference type="GO" id="GO:0016126">
    <property type="term" value="P:sterol biosynthetic process"/>
    <property type="evidence" value="ECO:0007669"/>
    <property type="project" value="TreeGrafter"/>
</dbReference>
<dbReference type="GO" id="GO:0003838">
    <property type="term" value="F:sterol 24-C-methyltransferase activity"/>
    <property type="evidence" value="ECO:0007669"/>
    <property type="project" value="TreeGrafter"/>
</dbReference>
<accession>A0A0N4UD20</accession>
<name>A0A0N4UD20_DRAME</name>
<proteinExistence type="inferred from homology"/>
<feature type="domain" description="Methyltransferase type 11" evidence="4">
    <location>
        <begin position="89"/>
        <end position="174"/>
    </location>
</feature>
<reference evidence="8" key="1">
    <citation type="submission" date="2017-02" db="UniProtKB">
        <authorList>
            <consortium name="WormBaseParasite"/>
        </authorList>
    </citation>
    <scope>IDENTIFICATION</scope>
</reference>
<dbReference type="Proteomes" id="UP000038040">
    <property type="component" value="Unplaced"/>
</dbReference>